<evidence type="ECO:0000256" key="4">
    <source>
        <dbReference type="ARBA" id="ARBA00022475"/>
    </source>
</evidence>
<evidence type="ECO:0000256" key="9">
    <source>
        <dbReference type="ARBA" id="ARBA00023136"/>
    </source>
</evidence>
<evidence type="ECO:0000256" key="10">
    <source>
        <dbReference type="ARBA" id="ARBA00023157"/>
    </source>
</evidence>
<keyword evidence="9 19" id="KW-0472">Membrane</keyword>
<keyword evidence="8 19" id="KW-1133">Transmembrane helix</keyword>
<evidence type="ECO:0000256" key="6">
    <source>
        <dbReference type="ARBA" id="ARBA00022737"/>
    </source>
</evidence>
<keyword evidence="4" id="KW-1003">Cell membrane</keyword>
<evidence type="ECO:0000256" key="8">
    <source>
        <dbReference type="ARBA" id="ARBA00022989"/>
    </source>
</evidence>
<keyword evidence="3" id="KW-0796">Tight junction</keyword>
<evidence type="ECO:0000256" key="12">
    <source>
        <dbReference type="ARBA" id="ARBA00023319"/>
    </source>
</evidence>
<evidence type="ECO:0000256" key="3">
    <source>
        <dbReference type="ARBA" id="ARBA00022427"/>
    </source>
</evidence>
<evidence type="ECO:0000256" key="7">
    <source>
        <dbReference type="ARBA" id="ARBA00022949"/>
    </source>
</evidence>
<evidence type="ECO:0000256" key="13">
    <source>
        <dbReference type="ARBA" id="ARBA00037861"/>
    </source>
</evidence>
<dbReference type="Ensembl" id="ENSMGAT00000036069.1">
    <property type="protein sequence ID" value="ENSMGAP00000027434.1"/>
    <property type="gene ID" value="ENSMGAG00000014560.3"/>
</dbReference>
<evidence type="ECO:0000256" key="16">
    <source>
        <dbReference type="ARBA" id="ARBA00067287"/>
    </source>
</evidence>
<proteinExistence type="predicted"/>
<organism evidence="21 22">
    <name type="scientific">Meleagris gallopavo</name>
    <name type="common">Wild turkey</name>
    <dbReference type="NCBI Taxonomy" id="9103"/>
    <lineage>
        <taxon>Eukaryota</taxon>
        <taxon>Metazoa</taxon>
        <taxon>Chordata</taxon>
        <taxon>Craniata</taxon>
        <taxon>Vertebrata</taxon>
        <taxon>Euteleostomi</taxon>
        <taxon>Archelosauria</taxon>
        <taxon>Archosauria</taxon>
        <taxon>Dinosauria</taxon>
        <taxon>Saurischia</taxon>
        <taxon>Theropoda</taxon>
        <taxon>Coelurosauria</taxon>
        <taxon>Aves</taxon>
        <taxon>Neognathae</taxon>
        <taxon>Galloanserae</taxon>
        <taxon>Galliformes</taxon>
        <taxon>Phasianidae</taxon>
        <taxon>Meleagridinae</taxon>
        <taxon>Meleagris</taxon>
    </lineage>
</organism>
<dbReference type="InterPro" id="IPR003599">
    <property type="entry name" value="Ig_sub"/>
</dbReference>
<dbReference type="GO" id="GO:0016324">
    <property type="term" value="C:apical plasma membrane"/>
    <property type="evidence" value="ECO:0007669"/>
    <property type="project" value="UniProtKB-SubCell"/>
</dbReference>
<evidence type="ECO:0000256" key="17">
    <source>
        <dbReference type="ARBA" id="ARBA00077916"/>
    </source>
</evidence>
<dbReference type="FunFam" id="2.60.40.10:FF:001261">
    <property type="entry name" value="immunoglobulin superfamily member 5"/>
    <property type="match status" value="1"/>
</dbReference>
<keyword evidence="6" id="KW-0677">Repeat</keyword>
<sequence>MERFQKFVLLPFILATSFTALGFCYSILDGPANATVLAGSEARFNCTVANGWTILIWLLNANPVLTVINSHGPIETSDRFTSHSYNNSQSFTSELIVHNTQLNDSGKIECSIQKLDGSSFAFLSVQVNGSLLMKNSTLIVKENTTVEVVCEALGWAPAPEITWMTNDSLIDKSRYVTQQSQGSNSLHNALSVLTLTPMNTEILTCLADIEALPNPQNATIAVIVGNSTLDGSYSEDSTSTWVIALAVVFSIVGFILLIILIWVVVRCCCLKKGSTYENEVRKISIKKKTDEHLGNRQRSGSKNQGYVPEEPHYTGQIPTVVSLPPMSTKFTVPHPDLHTSSAPKRQGTGATNGKDKTSGENDGQKKVQEEFDIDMDAPETERAAVAIQSQFRKFQKKKAGSQS</sequence>
<evidence type="ECO:0000256" key="1">
    <source>
        <dbReference type="ARBA" id="ARBA00004251"/>
    </source>
</evidence>
<gene>
    <name evidence="21" type="primary">IGSF5</name>
</gene>
<reference evidence="21" key="3">
    <citation type="submission" date="2025-09" db="UniProtKB">
        <authorList>
            <consortium name="Ensembl"/>
        </authorList>
    </citation>
    <scope>IDENTIFICATION</scope>
</reference>
<comment type="subunit">
    <text evidence="15">Interacts with MAGI1 at tight junctions, forms a tripartite complex with NPHS1. Interacts with LNX1 isoform 2 via its PDZ 2 domain, it may also interact with other isoforms containing this domain.</text>
</comment>
<keyword evidence="22" id="KW-1185">Reference proteome</keyword>
<evidence type="ECO:0000256" key="14">
    <source>
        <dbReference type="ARBA" id="ARBA00059983"/>
    </source>
</evidence>
<dbReference type="OrthoDB" id="8822248at2759"/>
<evidence type="ECO:0000259" key="20">
    <source>
        <dbReference type="PROSITE" id="PS50835"/>
    </source>
</evidence>
<accession>A0A803Y6N7</accession>
<evidence type="ECO:0000256" key="18">
    <source>
        <dbReference type="SAM" id="MobiDB-lite"/>
    </source>
</evidence>
<keyword evidence="11" id="KW-0325">Glycoprotein</keyword>
<evidence type="ECO:0000256" key="2">
    <source>
        <dbReference type="ARBA" id="ARBA00004435"/>
    </source>
</evidence>
<evidence type="ECO:0000313" key="22">
    <source>
        <dbReference type="Proteomes" id="UP000001645"/>
    </source>
</evidence>
<keyword evidence="12" id="KW-0393">Immunoglobulin domain</keyword>
<evidence type="ECO:0000256" key="15">
    <source>
        <dbReference type="ARBA" id="ARBA00062474"/>
    </source>
</evidence>
<protein>
    <recommendedName>
        <fullName evidence="16">Immunoglobulin superfamily member 5</fullName>
    </recommendedName>
    <alternativeName>
        <fullName evidence="17">Junctional adhesion molecule 4</fullName>
    </alternativeName>
</protein>
<dbReference type="InterPro" id="IPR013783">
    <property type="entry name" value="Ig-like_fold"/>
</dbReference>
<dbReference type="GO" id="GO:0009986">
    <property type="term" value="C:cell surface"/>
    <property type="evidence" value="ECO:0007669"/>
    <property type="project" value="TreeGrafter"/>
</dbReference>
<dbReference type="GO" id="GO:0005923">
    <property type="term" value="C:bicellular tight junction"/>
    <property type="evidence" value="ECO:0007669"/>
    <property type="project" value="UniProtKB-SubCell"/>
</dbReference>
<evidence type="ECO:0000256" key="5">
    <source>
        <dbReference type="ARBA" id="ARBA00022692"/>
    </source>
</evidence>
<name>A0A803Y6N7_MELGA</name>
<dbReference type="PROSITE" id="PS50835">
    <property type="entry name" value="IG_LIKE"/>
    <property type="match status" value="2"/>
</dbReference>
<evidence type="ECO:0000256" key="11">
    <source>
        <dbReference type="ARBA" id="ARBA00023180"/>
    </source>
</evidence>
<dbReference type="GeneTree" id="ENSGT00940000163947"/>
<reference evidence="21 22" key="1">
    <citation type="journal article" date="2010" name="PLoS Biol.">
        <title>Multi-platform next-generation sequencing of the domestic turkey (Meleagris gallopavo): genome assembly and analysis.</title>
        <authorList>
            <person name="Dalloul R.A."/>
            <person name="Long J.A."/>
            <person name="Zimin A.V."/>
            <person name="Aslam L."/>
            <person name="Beal K."/>
            <person name="Blomberg L.A."/>
            <person name="Bouffard P."/>
            <person name="Burt D.W."/>
            <person name="Crasta O."/>
            <person name="Crooijmans R.P."/>
            <person name="Cooper K."/>
            <person name="Coulombe R.A."/>
            <person name="De S."/>
            <person name="Delany M.E."/>
            <person name="Dodgson J.B."/>
            <person name="Dong J.J."/>
            <person name="Evans C."/>
            <person name="Frederickson K.M."/>
            <person name="Flicek P."/>
            <person name="Florea L."/>
            <person name="Folkerts O."/>
            <person name="Groenen M.A."/>
            <person name="Harkins T.T."/>
            <person name="Herrero J."/>
            <person name="Hoffmann S."/>
            <person name="Megens H.J."/>
            <person name="Jiang A."/>
            <person name="de Jong P."/>
            <person name="Kaiser P."/>
            <person name="Kim H."/>
            <person name="Kim K.W."/>
            <person name="Kim S."/>
            <person name="Langenberger D."/>
            <person name="Lee M.K."/>
            <person name="Lee T."/>
            <person name="Mane S."/>
            <person name="Marcais G."/>
            <person name="Marz M."/>
            <person name="McElroy A.P."/>
            <person name="Modise T."/>
            <person name="Nefedov M."/>
            <person name="Notredame C."/>
            <person name="Paton I.R."/>
            <person name="Payne W.S."/>
            <person name="Pertea G."/>
            <person name="Prickett D."/>
            <person name="Puiu D."/>
            <person name="Qioa D."/>
            <person name="Raineri E."/>
            <person name="Ruffier M."/>
            <person name="Salzberg S.L."/>
            <person name="Schatz M.C."/>
            <person name="Scheuring C."/>
            <person name="Schmidt C.J."/>
            <person name="Schroeder S."/>
            <person name="Searle S.M."/>
            <person name="Smith E.J."/>
            <person name="Smith J."/>
            <person name="Sonstegard T.S."/>
            <person name="Stadler P.F."/>
            <person name="Tafer H."/>
            <person name="Tu Z.J."/>
            <person name="Van Tassell C.P."/>
            <person name="Vilella A.J."/>
            <person name="Williams K.P."/>
            <person name="Yorke J.A."/>
            <person name="Zhang L."/>
            <person name="Zhang H.B."/>
            <person name="Zhang X."/>
            <person name="Zhang Y."/>
            <person name="Reed K.M."/>
        </authorList>
    </citation>
    <scope>NUCLEOTIDE SEQUENCE [LARGE SCALE GENOMIC DNA]</scope>
</reference>
<dbReference type="InterPro" id="IPR007110">
    <property type="entry name" value="Ig-like_dom"/>
</dbReference>
<feature type="domain" description="Ig-like" evidence="20">
    <location>
        <begin position="129"/>
        <end position="221"/>
    </location>
</feature>
<comment type="function">
    <text evidence="14">Provides, together with MAGI1, an adhesion machinery at tight junctions, which may regulate the permeability of kidney glomerulus and small intestinal epithelial cells. Mediates calcium-independent homophilic cell adhesion. In testis, it may function as a cell adhesion molecule rather than a tight-junction protein. It may participate in the adhesion between spermatogonia-spermatogonia, spermatogonia-Sertoli cells, and Sertoli cells-Sertoli cells.</text>
</comment>
<feature type="transmembrane region" description="Helical" evidence="19">
    <location>
        <begin position="241"/>
        <end position="265"/>
    </location>
</feature>
<comment type="subcellular location">
    <subcellularLocation>
        <location evidence="13">Apical cell membrane</location>
        <topology evidence="13">Single-pass membrane protein</topology>
    </subcellularLocation>
    <subcellularLocation>
        <location evidence="2">Cell junction</location>
        <location evidence="2">Tight junction</location>
    </subcellularLocation>
    <subcellularLocation>
        <location evidence="1">Cell membrane</location>
        <topology evidence="1">Single-pass type I membrane protein</topology>
    </subcellularLocation>
</comment>
<dbReference type="Pfam" id="PF08205">
    <property type="entry name" value="C2-set_2"/>
    <property type="match status" value="1"/>
</dbReference>
<feature type="domain" description="Ig-like" evidence="20">
    <location>
        <begin position="11"/>
        <end position="128"/>
    </location>
</feature>
<dbReference type="PANTHER" id="PTHR44991:SF1">
    <property type="entry name" value="IMMUNOGLOBULIN SUPERFAMILY MEMBER 5"/>
    <property type="match status" value="1"/>
</dbReference>
<keyword evidence="10" id="KW-1015">Disulfide bond</keyword>
<dbReference type="AlphaFoldDB" id="A0A803Y6N7"/>
<feature type="compositionally biased region" description="Polar residues" evidence="18">
    <location>
        <begin position="338"/>
        <end position="351"/>
    </location>
</feature>
<keyword evidence="7" id="KW-0965">Cell junction</keyword>
<feature type="region of interest" description="Disordered" evidence="18">
    <location>
        <begin position="289"/>
        <end position="381"/>
    </location>
</feature>
<evidence type="ECO:0000256" key="19">
    <source>
        <dbReference type="SAM" id="Phobius"/>
    </source>
</evidence>
<dbReference type="InterPro" id="IPR036179">
    <property type="entry name" value="Ig-like_dom_sf"/>
</dbReference>
<dbReference type="Bgee" id="ENSMGAG00000014560">
    <property type="expression patterns" value="Expressed in proventriculus and 8 other cell types or tissues"/>
</dbReference>
<dbReference type="InterPro" id="IPR013162">
    <property type="entry name" value="CD80_C2-set"/>
</dbReference>
<dbReference type="SMART" id="SM00409">
    <property type="entry name" value="IG"/>
    <property type="match status" value="2"/>
</dbReference>
<feature type="compositionally biased region" description="Basic and acidic residues" evidence="18">
    <location>
        <begin position="353"/>
        <end position="369"/>
    </location>
</feature>
<dbReference type="PANTHER" id="PTHR44991">
    <property type="entry name" value="IMMUNOGLOBULIN SUPERFAMILY MEMBER 5"/>
    <property type="match status" value="1"/>
</dbReference>
<keyword evidence="5 19" id="KW-0812">Transmembrane</keyword>
<dbReference type="Gene3D" id="2.60.40.10">
    <property type="entry name" value="Immunoglobulins"/>
    <property type="match status" value="2"/>
</dbReference>
<dbReference type="Proteomes" id="UP000001645">
    <property type="component" value="Chromosome 1"/>
</dbReference>
<evidence type="ECO:0000313" key="21">
    <source>
        <dbReference type="Ensembl" id="ENSMGAP00000027434.1"/>
    </source>
</evidence>
<dbReference type="FunFam" id="2.60.40.10:FF:001503">
    <property type="entry name" value="Immunoglobulin superfamily member 5"/>
    <property type="match status" value="1"/>
</dbReference>
<reference evidence="21" key="2">
    <citation type="submission" date="2025-08" db="UniProtKB">
        <authorList>
            <consortium name="Ensembl"/>
        </authorList>
    </citation>
    <scope>IDENTIFICATION</scope>
</reference>
<dbReference type="InParanoid" id="A0A803Y6N7"/>
<dbReference type="SUPFAM" id="SSF48726">
    <property type="entry name" value="Immunoglobulin"/>
    <property type="match status" value="2"/>
</dbReference>
<dbReference type="GO" id="GO:0098609">
    <property type="term" value="P:cell-cell adhesion"/>
    <property type="evidence" value="ECO:0007669"/>
    <property type="project" value="TreeGrafter"/>
</dbReference>